<dbReference type="InterPro" id="IPR050950">
    <property type="entry name" value="HTH-type_LysR_regulators"/>
</dbReference>
<keyword evidence="4" id="KW-0804">Transcription</keyword>
<dbReference type="RefSeq" id="WP_168876308.1">
    <property type="nucleotide sequence ID" value="NZ_JABAIM010000001.1"/>
</dbReference>
<evidence type="ECO:0000256" key="3">
    <source>
        <dbReference type="ARBA" id="ARBA00023125"/>
    </source>
</evidence>
<sequence>MELYQLRTFVTVARHGHLTKAAEALHLSQPAVTAQIKALEEEWGSPLFARTSTGVVLTAAGKVLLPDAEQLLQAAHLLRSKARQLCHETAVTLRIGVPLPPSQLQLGLLLQQLRQQQPLLEIQVKQLPAGLILNQVRKKELECGFYLGENPYSSLHVLPLTSIAMSVIAPADATQHPWEQLRDVPADRWIGYGPFSGYDMLLQQCCRQHNLTPHPRLEVDHEAAALELVMAGEGVALVQHALAEQAAQAGQVRLLQIQATAAPLQFIYPAELEHSPLNIRLCNILRQHWPPPA</sequence>
<proteinExistence type="inferred from homology"/>
<accession>A0A847SB05</accession>
<keyword evidence="7" id="KW-1185">Reference proteome</keyword>
<dbReference type="PROSITE" id="PS50931">
    <property type="entry name" value="HTH_LYSR"/>
    <property type="match status" value="1"/>
</dbReference>
<dbReference type="InterPro" id="IPR000847">
    <property type="entry name" value="LysR_HTH_N"/>
</dbReference>
<evidence type="ECO:0000256" key="2">
    <source>
        <dbReference type="ARBA" id="ARBA00023015"/>
    </source>
</evidence>
<dbReference type="GO" id="GO:0003677">
    <property type="term" value="F:DNA binding"/>
    <property type="evidence" value="ECO:0007669"/>
    <property type="project" value="UniProtKB-KW"/>
</dbReference>
<gene>
    <name evidence="6" type="ORF">HF682_06035</name>
</gene>
<dbReference type="GO" id="GO:0003700">
    <property type="term" value="F:DNA-binding transcription factor activity"/>
    <property type="evidence" value="ECO:0007669"/>
    <property type="project" value="InterPro"/>
</dbReference>
<evidence type="ECO:0000313" key="7">
    <source>
        <dbReference type="Proteomes" id="UP000587991"/>
    </source>
</evidence>
<dbReference type="PANTHER" id="PTHR30419">
    <property type="entry name" value="HTH-TYPE TRANSCRIPTIONAL REGULATOR YBHD"/>
    <property type="match status" value="1"/>
</dbReference>
<name>A0A847SB05_9NEIS</name>
<evidence type="ECO:0000259" key="5">
    <source>
        <dbReference type="PROSITE" id="PS50931"/>
    </source>
</evidence>
<dbReference type="Proteomes" id="UP000587991">
    <property type="component" value="Unassembled WGS sequence"/>
</dbReference>
<keyword evidence="3" id="KW-0238">DNA-binding</keyword>
<dbReference type="FunFam" id="1.10.10.10:FF:000001">
    <property type="entry name" value="LysR family transcriptional regulator"/>
    <property type="match status" value="1"/>
</dbReference>
<dbReference type="PRINTS" id="PR00039">
    <property type="entry name" value="HTHLYSR"/>
</dbReference>
<dbReference type="Gene3D" id="3.40.190.290">
    <property type="match status" value="1"/>
</dbReference>
<dbReference type="AlphaFoldDB" id="A0A847SB05"/>
<dbReference type="GO" id="GO:0005829">
    <property type="term" value="C:cytosol"/>
    <property type="evidence" value="ECO:0007669"/>
    <property type="project" value="TreeGrafter"/>
</dbReference>
<dbReference type="Gene3D" id="1.10.10.10">
    <property type="entry name" value="Winged helix-like DNA-binding domain superfamily/Winged helix DNA-binding domain"/>
    <property type="match status" value="1"/>
</dbReference>
<protein>
    <submittedName>
        <fullName evidence="6">LysR family transcriptional regulator</fullName>
    </submittedName>
</protein>
<dbReference type="CDD" id="cd05466">
    <property type="entry name" value="PBP2_LTTR_substrate"/>
    <property type="match status" value="1"/>
</dbReference>
<reference evidence="6 7" key="1">
    <citation type="submission" date="2020-04" db="EMBL/GenBank/DDBJ databases">
        <title>Draft genome of Leeia sp. IMCC25680.</title>
        <authorList>
            <person name="Song J."/>
            <person name="Cho J.-C."/>
        </authorList>
    </citation>
    <scope>NUCLEOTIDE SEQUENCE [LARGE SCALE GENOMIC DNA]</scope>
    <source>
        <strain evidence="6 7">IMCC25680</strain>
    </source>
</reference>
<organism evidence="6 7">
    <name type="scientific">Leeia aquatica</name>
    <dbReference type="NCBI Taxonomy" id="2725557"/>
    <lineage>
        <taxon>Bacteria</taxon>
        <taxon>Pseudomonadati</taxon>
        <taxon>Pseudomonadota</taxon>
        <taxon>Betaproteobacteria</taxon>
        <taxon>Neisseriales</taxon>
        <taxon>Leeiaceae</taxon>
        <taxon>Leeia</taxon>
    </lineage>
</organism>
<evidence type="ECO:0000256" key="1">
    <source>
        <dbReference type="ARBA" id="ARBA00009437"/>
    </source>
</evidence>
<comment type="caution">
    <text evidence="6">The sequence shown here is derived from an EMBL/GenBank/DDBJ whole genome shotgun (WGS) entry which is preliminary data.</text>
</comment>
<dbReference type="InterPro" id="IPR036390">
    <property type="entry name" value="WH_DNA-bd_sf"/>
</dbReference>
<feature type="domain" description="HTH lysR-type" evidence="5">
    <location>
        <begin position="1"/>
        <end position="58"/>
    </location>
</feature>
<dbReference type="Pfam" id="PF03466">
    <property type="entry name" value="LysR_substrate"/>
    <property type="match status" value="1"/>
</dbReference>
<comment type="similarity">
    <text evidence="1">Belongs to the LysR transcriptional regulatory family.</text>
</comment>
<dbReference type="SUPFAM" id="SSF53850">
    <property type="entry name" value="Periplasmic binding protein-like II"/>
    <property type="match status" value="1"/>
</dbReference>
<dbReference type="EMBL" id="JABAIM010000001">
    <property type="protein sequence ID" value="NLR74716.1"/>
    <property type="molecule type" value="Genomic_DNA"/>
</dbReference>
<keyword evidence="2" id="KW-0805">Transcription regulation</keyword>
<evidence type="ECO:0000313" key="6">
    <source>
        <dbReference type="EMBL" id="NLR74716.1"/>
    </source>
</evidence>
<dbReference type="Pfam" id="PF00126">
    <property type="entry name" value="HTH_1"/>
    <property type="match status" value="1"/>
</dbReference>
<dbReference type="SUPFAM" id="SSF46785">
    <property type="entry name" value="Winged helix' DNA-binding domain"/>
    <property type="match status" value="1"/>
</dbReference>
<evidence type="ECO:0000256" key="4">
    <source>
        <dbReference type="ARBA" id="ARBA00023163"/>
    </source>
</evidence>
<dbReference type="InterPro" id="IPR036388">
    <property type="entry name" value="WH-like_DNA-bd_sf"/>
</dbReference>
<dbReference type="InterPro" id="IPR005119">
    <property type="entry name" value="LysR_subst-bd"/>
</dbReference>